<comment type="caution">
    <text evidence="7">The sequence shown here is derived from an EMBL/GenBank/DDBJ whole genome shotgun (WGS) entry which is preliminary data.</text>
</comment>
<reference evidence="7" key="1">
    <citation type="journal article" date="2014" name="Front. Microbiol.">
        <title>High frequency of phylogenetically diverse reductive dehalogenase-homologous genes in deep subseafloor sedimentary metagenomes.</title>
        <authorList>
            <person name="Kawai M."/>
            <person name="Futagami T."/>
            <person name="Toyoda A."/>
            <person name="Takaki Y."/>
            <person name="Nishi S."/>
            <person name="Hori S."/>
            <person name="Arai W."/>
            <person name="Tsubouchi T."/>
            <person name="Morono Y."/>
            <person name="Uchiyama I."/>
            <person name="Ito T."/>
            <person name="Fujiyama A."/>
            <person name="Inagaki F."/>
            <person name="Takami H."/>
        </authorList>
    </citation>
    <scope>NUCLEOTIDE SEQUENCE</scope>
    <source>
        <strain evidence="7">Expedition CK06-06</strain>
    </source>
</reference>
<evidence type="ECO:0000256" key="2">
    <source>
        <dbReference type="ARBA" id="ARBA00022692"/>
    </source>
</evidence>
<dbReference type="InterPro" id="IPR036259">
    <property type="entry name" value="MFS_trans_sf"/>
</dbReference>
<evidence type="ECO:0000256" key="1">
    <source>
        <dbReference type="ARBA" id="ARBA00004127"/>
    </source>
</evidence>
<evidence type="ECO:0000256" key="3">
    <source>
        <dbReference type="ARBA" id="ARBA00022989"/>
    </source>
</evidence>
<organism evidence="7">
    <name type="scientific">marine sediment metagenome</name>
    <dbReference type="NCBI Taxonomy" id="412755"/>
    <lineage>
        <taxon>unclassified sequences</taxon>
        <taxon>metagenomes</taxon>
        <taxon>ecological metagenomes</taxon>
    </lineage>
</organism>
<dbReference type="GO" id="GO:0012505">
    <property type="term" value="C:endomembrane system"/>
    <property type="evidence" value="ECO:0007669"/>
    <property type="project" value="UniProtKB-SubCell"/>
</dbReference>
<keyword evidence="3 5" id="KW-1133">Transmembrane helix</keyword>
<dbReference type="GO" id="GO:0005886">
    <property type="term" value="C:plasma membrane"/>
    <property type="evidence" value="ECO:0007669"/>
    <property type="project" value="TreeGrafter"/>
</dbReference>
<accession>X1I2Y3</accession>
<dbReference type="EMBL" id="BARU01016732">
    <property type="protein sequence ID" value="GAH51918.1"/>
    <property type="molecule type" value="Genomic_DNA"/>
</dbReference>
<feature type="transmembrane region" description="Helical" evidence="5">
    <location>
        <begin position="58"/>
        <end position="78"/>
    </location>
</feature>
<keyword evidence="2 5" id="KW-0812">Transmembrane</keyword>
<evidence type="ECO:0000256" key="5">
    <source>
        <dbReference type="SAM" id="Phobius"/>
    </source>
</evidence>
<dbReference type="InterPro" id="IPR020846">
    <property type="entry name" value="MFS_dom"/>
</dbReference>
<dbReference type="InterPro" id="IPR051337">
    <property type="entry name" value="OPA_Antiporter"/>
</dbReference>
<comment type="subcellular location">
    <subcellularLocation>
        <location evidence="1">Endomembrane system</location>
        <topology evidence="1">Multi-pass membrane protein</topology>
    </subcellularLocation>
</comment>
<dbReference type="InterPro" id="IPR011701">
    <property type="entry name" value="MFS"/>
</dbReference>
<evidence type="ECO:0000313" key="7">
    <source>
        <dbReference type="EMBL" id="GAH51918.1"/>
    </source>
</evidence>
<evidence type="ECO:0000259" key="6">
    <source>
        <dbReference type="PROSITE" id="PS50850"/>
    </source>
</evidence>
<dbReference type="GO" id="GO:0035435">
    <property type="term" value="P:phosphate ion transmembrane transport"/>
    <property type="evidence" value="ECO:0007669"/>
    <property type="project" value="TreeGrafter"/>
</dbReference>
<keyword evidence="4 5" id="KW-0472">Membrane</keyword>
<gene>
    <name evidence="7" type="ORF">S03H2_27797</name>
</gene>
<evidence type="ECO:0000256" key="4">
    <source>
        <dbReference type="ARBA" id="ARBA00023136"/>
    </source>
</evidence>
<dbReference type="Pfam" id="PF07690">
    <property type="entry name" value="MFS_1"/>
    <property type="match status" value="1"/>
</dbReference>
<feature type="domain" description="Major facilitator superfamily (MFS) profile" evidence="6">
    <location>
        <begin position="1"/>
        <end position="86"/>
    </location>
</feature>
<dbReference type="PANTHER" id="PTHR43826:SF3">
    <property type="entry name" value="GLUCOSE-6-PHOSPHATE EXCHANGER SLC37A4"/>
    <property type="match status" value="1"/>
</dbReference>
<proteinExistence type="predicted"/>
<dbReference type="Gene3D" id="1.20.1250.20">
    <property type="entry name" value="MFS general substrate transporter like domains"/>
    <property type="match status" value="1"/>
</dbReference>
<sequence>MTYGPHVLIVASAPMDYATRKAASSATGFIDGVGYVGAALTGLLSGWLTDVWGWNAAFYLWIGASIIAGVLMMSLWNYKPKKREYQ</sequence>
<dbReference type="PROSITE" id="PS50850">
    <property type="entry name" value="MFS"/>
    <property type="match status" value="1"/>
</dbReference>
<dbReference type="AlphaFoldDB" id="X1I2Y3"/>
<name>X1I2Y3_9ZZZZ</name>
<dbReference type="GO" id="GO:0061513">
    <property type="term" value="F:glucose 6-phosphate:phosphate antiporter activity"/>
    <property type="evidence" value="ECO:0007669"/>
    <property type="project" value="TreeGrafter"/>
</dbReference>
<protein>
    <recommendedName>
        <fullName evidence="6">Major facilitator superfamily (MFS) profile domain-containing protein</fullName>
    </recommendedName>
</protein>
<dbReference type="PANTHER" id="PTHR43826">
    <property type="entry name" value="GLUCOSE-6-PHOSPHATE EXCHANGER SLC37A4"/>
    <property type="match status" value="1"/>
</dbReference>
<dbReference type="SUPFAM" id="SSF103473">
    <property type="entry name" value="MFS general substrate transporter"/>
    <property type="match status" value="1"/>
</dbReference>